<evidence type="ECO:0000256" key="1">
    <source>
        <dbReference type="SAM" id="MobiDB-lite"/>
    </source>
</evidence>
<evidence type="ECO:0000313" key="2">
    <source>
        <dbReference type="EMBL" id="GLQ32233.1"/>
    </source>
</evidence>
<reference evidence="2" key="2">
    <citation type="submission" date="2023-01" db="EMBL/GenBank/DDBJ databases">
        <title>Draft genome sequence of Litoribrevibacter albus strain NBRC 110071.</title>
        <authorList>
            <person name="Sun Q."/>
            <person name="Mori K."/>
        </authorList>
    </citation>
    <scope>NUCLEOTIDE SEQUENCE</scope>
    <source>
        <strain evidence="2">NBRC 110071</strain>
    </source>
</reference>
<dbReference type="AlphaFoldDB" id="A0AA37W898"/>
<organism evidence="2 3">
    <name type="scientific">Litoribrevibacter albus</name>
    <dbReference type="NCBI Taxonomy" id="1473156"/>
    <lineage>
        <taxon>Bacteria</taxon>
        <taxon>Pseudomonadati</taxon>
        <taxon>Pseudomonadota</taxon>
        <taxon>Gammaproteobacteria</taxon>
        <taxon>Oceanospirillales</taxon>
        <taxon>Oceanospirillaceae</taxon>
        <taxon>Litoribrevibacter</taxon>
    </lineage>
</organism>
<dbReference type="RefSeq" id="WP_284382151.1">
    <property type="nucleotide sequence ID" value="NZ_BSNM01000015.1"/>
</dbReference>
<feature type="region of interest" description="Disordered" evidence="1">
    <location>
        <begin position="244"/>
        <end position="263"/>
    </location>
</feature>
<evidence type="ECO:0000313" key="3">
    <source>
        <dbReference type="Proteomes" id="UP001161389"/>
    </source>
</evidence>
<comment type="caution">
    <text evidence="2">The sequence shown here is derived from an EMBL/GenBank/DDBJ whole genome shotgun (WGS) entry which is preliminary data.</text>
</comment>
<proteinExistence type="predicted"/>
<keyword evidence="3" id="KW-1185">Reference proteome</keyword>
<name>A0AA37W898_9GAMM</name>
<dbReference type="SUPFAM" id="SSF53448">
    <property type="entry name" value="Nucleotide-diphospho-sugar transferases"/>
    <property type="match status" value="1"/>
</dbReference>
<accession>A0AA37W898</accession>
<sequence length="263" mass="30625">MKKITLVTTFHKEGYEKYGRRMLQSFVEHAPQNINLVAYAEDFQPDFVSDRVTYIDLHKACQNLVTFKKKFGRFTEAKGIVFQNNKAVYSYHFDAIRFSHKVYAVVHAAKHLDSDLMFWVDADVVAIKSIPEGFFEGLMAEDVYTCYLGREHMYTECGLVGYNLKHPENINFVQLMENIYNYGDLFLLEQWHDCMVYDAVRDHFFKQGKIKVNNLSAHLKKNMHPFINTELGEYMDHLKGPARKENGASFDSDFVSKNGQKIN</sequence>
<reference evidence="2" key="1">
    <citation type="journal article" date="2014" name="Int. J. Syst. Evol. Microbiol.">
        <title>Complete genome sequence of Corynebacterium casei LMG S-19264T (=DSM 44701T), isolated from a smear-ripened cheese.</title>
        <authorList>
            <consortium name="US DOE Joint Genome Institute (JGI-PGF)"/>
            <person name="Walter F."/>
            <person name="Albersmeier A."/>
            <person name="Kalinowski J."/>
            <person name="Ruckert C."/>
        </authorList>
    </citation>
    <scope>NUCLEOTIDE SEQUENCE</scope>
    <source>
        <strain evidence="2">NBRC 110071</strain>
    </source>
</reference>
<protein>
    <submittedName>
        <fullName evidence="2">Uncharacterized protein</fullName>
    </submittedName>
</protein>
<gene>
    <name evidence="2" type="ORF">GCM10007876_27120</name>
</gene>
<dbReference type="Proteomes" id="UP001161389">
    <property type="component" value="Unassembled WGS sequence"/>
</dbReference>
<dbReference type="InterPro" id="IPR029044">
    <property type="entry name" value="Nucleotide-diphossugar_trans"/>
</dbReference>
<dbReference type="EMBL" id="BSNM01000015">
    <property type="protein sequence ID" value="GLQ32233.1"/>
    <property type="molecule type" value="Genomic_DNA"/>
</dbReference>